<accession>A0ACB9Q029</accession>
<dbReference type="Proteomes" id="UP000828941">
    <property type="component" value="Chromosome 2"/>
</dbReference>
<sequence length="201" mass="23340">MWRLKIAEGGNDPYLFSRRDFIGRQTWEFDDAGTPEELAQVEEARRNFYQNRHSVRTAADLLWRMQFLREKNFKQNIPPVREGDREEITHETATAALRRATHFYCSLQASDGHWPSGMSGTQYIHPPLVFALYITGYLNNIFSPEHQREYKRYIYNHQCLCVRVHVVSGVEPIIRLYIEGKGLVCTNPPLDKTGALNVLPS</sequence>
<keyword evidence="2" id="KW-1185">Reference proteome</keyword>
<protein>
    <submittedName>
        <fullName evidence="1">Uncharacterized protein</fullName>
    </submittedName>
</protein>
<dbReference type="EMBL" id="CM039427">
    <property type="protein sequence ID" value="KAI4353634.1"/>
    <property type="molecule type" value="Genomic_DNA"/>
</dbReference>
<reference evidence="1 2" key="1">
    <citation type="journal article" date="2022" name="DNA Res.">
        <title>Chromosomal-level genome assembly of the orchid tree Bauhinia variegata (Leguminosae; Cercidoideae) supports the allotetraploid origin hypothesis of Bauhinia.</title>
        <authorList>
            <person name="Zhong Y."/>
            <person name="Chen Y."/>
            <person name="Zheng D."/>
            <person name="Pang J."/>
            <person name="Liu Y."/>
            <person name="Luo S."/>
            <person name="Meng S."/>
            <person name="Qian L."/>
            <person name="Wei D."/>
            <person name="Dai S."/>
            <person name="Zhou R."/>
        </authorList>
    </citation>
    <scope>NUCLEOTIDE SEQUENCE [LARGE SCALE GENOMIC DNA]</scope>
    <source>
        <strain evidence="1">BV-YZ2020</strain>
    </source>
</reference>
<organism evidence="1 2">
    <name type="scientific">Bauhinia variegata</name>
    <name type="common">Purple orchid tree</name>
    <name type="synonym">Phanera variegata</name>
    <dbReference type="NCBI Taxonomy" id="167791"/>
    <lineage>
        <taxon>Eukaryota</taxon>
        <taxon>Viridiplantae</taxon>
        <taxon>Streptophyta</taxon>
        <taxon>Embryophyta</taxon>
        <taxon>Tracheophyta</taxon>
        <taxon>Spermatophyta</taxon>
        <taxon>Magnoliopsida</taxon>
        <taxon>eudicotyledons</taxon>
        <taxon>Gunneridae</taxon>
        <taxon>Pentapetalae</taxon>
        <taxon>rosids</taxon>
        <taxon>fabids</taxon>
        <taxon>Fabales</taxon>
        <taxon>Fabaceae</taxon>
        <taxon>Cercidoideae</taxon>
        <taxon>Cercideae</taxon>
        <taxon>Bauhiniinae</taxon>
        <taxon>Bauhinia</taxon>
    </lineage>
</organism>
<name>A0ACB9Q029_BAUVA</name>
<evidence type="ECO:0000313" key="1">
    <source>
        <dbReference type="EMBL" id="KAI4353634.1"/>
    </source>
</evidence>
<evidence type="ECO:0000313" key="2">
    <source>
        <dbReference type="Proteomes" id="UP000828941"/>
    </source>
</evidence>
<gene>
    <name evidence="1" type="ORF">L6164_002567</name>
</gene>
<comment type="caution">
    <text evidence="1">The sequence shown here is derived from an EMBL/GenBank/DDBJ whole genome shotgun (WGS) entry which is preliminary data.</text>
</comment>
<proteinExistence type="predicted"/>